<evidence type="ECO:0008006" key="14">
    <source>
        <dbReference type="Google" id="ProtNLM"/>
    </source>
</evidence>
<feature type="non-terminal residue" evidence="12">
    <location>
        <position position="303"/>
    </location>
</feature>
<keyword evidence="13" id="KW-1185">Reference proteome</keyword>
<proteinExistence type="inferred from homology"/>
<keyword evidence="11" id="KW-0732">Signal</keyword>
<feature type="transmembrane region" description="Helical" evidence="10">
    <location>
        <begin position="107"/>
        <end position="129"/>
    </location>
</feature>
<sequence>FSVFSFLGFLFCAIPFTWHLRHQNTGTCLFMAWSGTSCLYQFVNSVLWNGNIVDWSPVWCDISTRIYIASGVGIPASSLCIFRRLHSISTAQRTTPTADKSERRRRVIIDLALGLGLPLLEIILGMYITQSNRYNIYEDIGCTEAIFNTPVAIIVIGIPPILIGLVTARYAVLTIIAFNRRRLEFNHLLAQHSNLTSNFYVRLMCFGGLEVLWTVPVASYFLYAHTFNPADIHPWTSWAEVHSHFSNVFFTPRSTWKLNPILRTDLELGRWLGVICAFLFFAFFGLAEEARTNYRAAYLTVAK</sequence>
<dbReference type="GO" id="GO:0005886">
    <property type="term" value="C:plasma membrane"/>
    <property type="evidence" value="ECO:0007669"/>
    <property type="project" value="TreeGrafter"/>
</dbReference>
<dbReference type="PRINTS" id="PR00901">
    <property type="entry name" value="PHEROMONEBAR"/>
</dbReference>
<evidence type="ECO:0000256" key="5">
    <source>
        <dbReference type="ARBA" id="ARBA00022989"/>
    </source>
</evidence>
<evidence type="ECO:0000256" key="11">
    <source>
        <dbReference type="SAM" id="SignalP"/>
    </source>
</evidence>
<dbReference type="InterPro" id="IPR000481">
    <property type="entry name" value="GPCR_Pheromne_B_alpha_rcpt"/>
</dbReference>
<dbReference type="PANTHER" id="PTHR28097">
    <property type="entry name" value="PHEROMONE A FACTOR RECEPTOR"/>
    <property type="match status" value="1"/>
</dbReference>
<dbReference type="PANTHER" id="PTHR28097:SF1">
    <property type="entry name" value="PHEROMONE A FACTOR RECEPTOR"/>
    <property type="match status" value="1"/>
</dbReference>
<name>A0A067SME7_GALM3</name>
<evidence type="ECO:0000313" key="12">
    <source>
        <dbReference type="EMBL" id="KDR72071.1"/>
    </source>
</evidence>
<keyword evidence="5 10" id="KW-1133">Transmembrane helix</keyword>
<feature type="chain" id="PRO_5001646010" description="Fungal pheromone STE3G-protein-coupled receptor" evidence="11">
    <location>
        <begin position="20"/>
        <end position="303"/>
    </location>
</feature>
<dbReference type="AlphaFoldDB" id="A0A067SME7"/>
<organism evidence="12 13">
    <name type="scientific">Galerina marginata (strain CBS 339.88)</name>
    <dbReference type="NCBI Taxonomy" id="685588"/>
    <lineage>
        <taxon>Eukaryota</taxon>
        <taxon>Fungi</taxon>
        <taxon>Dikarya</taxon>
        <taxon>Basidiomycota</taxon>
        <taxon>Agaricomycotina</taxon>
        <taxon>Agaricomycetes</taxon>
        <taxon>Agaricomycetidae</taxon>
        <taxon>Agaricales</taxon>
        <taxon>Agaricineae</taxon>
        <taxon>Strophariaceae</taxon>
        <taxon>Galerina</taxon>
    </lineage>
</organism>
<evidence type="ECO:0000256" key="2">
    <source>
        <dbReference type="ARBA" id="ARBA00011085"/>
    </source>
</evidence>
<reference evidence="13" key="1">
    <citation type="journal article" date="2014" name="Proc. Natl. Acad. Sci. U.S.A.">
        <title>Extensive sampling of basidiomycete genomes demonstrates inadequacy of the white-rot/brown-rot paradigm for wood decay fungi.</title>
        <authorList>
            <person name="Riley R."/>
            <person name="Salamov A.A."/>
            <person name="Brown D.W."/>
            <person name="Nagy L.G."/>
            <person name="Floudas D."/>
            <person name="Held B.W."/>
            <person name="Levasseur A."/>
            <person name="Lombard V."/>
            <person name="Morin E."/>
            <person name="Otillar R."/>
            <person name="Lindquist E.A."/>
            <person name="Sun H."/>
            <person name="LaButti K.M."/>
            <person name="Schmutz J."/>
            <person name="Jabbour D."/>
            <person name="Luo H."/>
            <person name="Baker S.E."/>
            <person name="Pisabarro A.G."/>
            <person name="Walton J.D."/>
            <person name="Blanchette R.A."/>
            <person name="Henrissat B."/>
            <person name="Martin F."/>
            <person name="Cullen D."/>
            <person name="Hibbett D.S."/>
            <person name="Grigoriev I.V."/>
        </authorList>
    </citation>
    <scope>NUCLEOTIDE SEQUENCE [LARGE SCALE GENOMIC DNA]</scope>
    <source>
        <strain evidence="13">CBS 339.88</strain>
    </source>
</reference>
<keyword evidence="6" id="KW-0297">G-protein coupled receptor</keyword>
<keyword evidence="3" id="KW-0589">Pheromone response</keyword>
<keyword evidence="8" id="KW-0675">Receptor</keyword>
<dbReference type="GO" id="GO:0000750">
    <property type="term" value="P:pheromone-dependent signal transduction involved in conjugation with cellular fusion"/>
    <property type="evidence" value="ECO:0007669"/>
    <property type="project" value="TreeGrafter"/>
</dbReference>
<gene>
    <name evidence="12" type="ORF">GALMADRAFT_21141</name>
</gene>
<dbReference type="Pfam" id="PF02076">
    <property type="entry name" value="STE3"/>
    <property type="match status" value="1"/>
</dbReference>
<dbReference type="EMBL" id="KL142390">
    <property type="protein sequence ID" value="KDR72071.1"/>
    <property type="molecule type" value="Genomic_DNA"/>
</dbReference>
<evidence type="ECO:0000256" key="7">
    <source>
        <dbReference type="ARBA" id="ARBA00023136"/>
    </source>
</evidence>
<evidence type="ECO:0000256" key="10">
    <source>
        <dbReference type="SAM" id="Phobius"/>
    </source>
</evidence>
<evidence type="ECO:0000256" key="6">
    <source>
        <dbReference type="ARBA" id="ARBA00023040"/>
    </source>
</evidence>
<feature type="transmembrane region" description="Helical" evidence="10">
    <location>
        <begin position="199"/>
        <end position="223"/>
    </location>
</feature>
<feature type="transmembrane region" description="Helical" evidence="10">
    <location>
        <begin position="268"/>
        <end position="287"/>
    </location>
</feature>
<evidence type="ECO:0000313" key="13">
    <source>
        <dbReference type="Proteomes" id="UP000027222"/>
    </source>
</evidence>
<dbReference type="Proteomes" id="UP000027222">
    <property type="component" value="Unassembled WGS sequence"/>
</dbReference>
<evidence type="ECO:0000256" key="1">
    <source>
        <dbReference type="ARBA" id="ARBA00004141"/>
    </source>
</evidence>
<evidence type="ECO:0000256" key="9">
    <source>
        <dbReference type="ARBA" id="ARBA00023224"/>
    </source>
</evidence>
<dbReference type="OrthoDB" id="2874149at2759"/>
<keyword evidence="9" id="KW-0807">Transducer</keyword>
<feature type="non-terminal residue" evidence="12">
    <location>
        <position position="1"/>
    </location>
</feature>
<feature type="signal peptide" evidence="11">
    <location>
        <begin position="1"/>
        <end position="19"/>
    </location>
</feature>
<dbReference type="PRINTS" id="PR00899">
    <property type="entry name" value="GPCRSTE3"/>
</dbReference>
<dbReference type="InterPro" id="IPR001499">
    <property type="entry name" value="GPCR_STE3"/>
</dbReference>
<feature type="transmembrane region" description="Helical" evidence="10">
    <location>
        <begin position="66"/>
        <end position="86"/>
    </location>
</feature>
<keyword evidence="7 10" id="KW-0472">Membrane</keyword>
<comment type="similarity">
    <text evidence="2">Belongs to the G-protein coupled receptor 4 family.</text>
</comment>
<comment type="subcellular location">
    <subcellularLocation>
        <location evidence="1">Membrane</location>
        <topology evidence="1">Multi-pass membrane protein</topology>
    </subcellularLocation>
</comment>
<dbReference type="GO" id="GO:0004934">
    <property type="term" value="F:mating-type alpha-factor pheromone receptor activity"/>
    <property type="evidence" value="ECO:0007669"/>
    <property type="project" value="InterPro"/>
</dbReference>
<dbReference type="HOGENOM" id="CLU_027592_0_1_1"/>
<keyword evidence="4 10" id="KW-0812">Transmembrane</keyword>
<evidence type="ECO:0000256" key="3">
    <source>
        <dbReference type="ARBA" id="ARBA00022507"/>
    </source>
</evidence>
<feature type="transmembrane region" description="Helical" evidence="10">
    <location>
        <begin position="149"/>
        <end position="178"/>
    </location>
</feature>
<protein>
    <recommendedName>
        <fullName evidence="14">Fungal pheromone STE3G-protein-coupled receptor</fullName>
    </recommendedName>
</protein>
<evidence type="ECO:0000256" key="8">
    <source>
        <dbReference type="ARBA" id="ARBA00023170"/>
    </source>
</evidence>
<dbReference type="STRING" id="685588.A0A067SME7"/>
<evidence type="ECO:0000256" key="4">
    <source>
        <dbReference type="ARBA" id="ARBA00022692"/>
    </source>
</evidence>
<accession>A0A067SME7</accession>
<dbReference type="CDD" id="cd14966">
    <property type="entry name" value="7tmD_STE3"/>
    <property type="match status" value="1"/>
</dbReference>